<evidence type="ECO:0000313" key="6">
    <source>
        <dbReference type="Proteomes" id="UP000789595"/>
    </source>
</evidence>
<evidence type="ECO:0000313" key="5">
    <source>
        <dbReference type="EMBL" id="CAH0380199.1"/>
    </source>
</evidence>
<feature type="compositionally biased region" description="Basic and acidic residues" evidence="1">
    <location>
        <begin position="310"/>
        <end position="323"/>
    </location>
</feature>
<reference evidence="5" key="2">
    <citation type="submission" date="2021-11" db="EMBL/GenBank/DDBJ databases">
        <authorList>
            <consortium name="Genoscope - CEA"/>
            <person name="William W."/>
        </authorList>
    </citation>
    <scope>NUCLEOTIDE SEQUENCE</scope>
</reference>
<sequence length="323" mass="34420">MKTQMLRVLLATSTIPCVTPAAQCSDILYSGTVWGYAASGVALGAYTNNELQFIGCIGCSNCHYLDCDPSTFSCTDTGTGITFGSSSSDDSSNTMRSCHGVSSINQCYYDGSCCSQGGGMCNAPDKQIDATALCQQLGYNDGSVTTVSENGCPESHWDGSTWTSDFVGSHGHGKMYTCVNVPTAAPTATHAPSAMPANKKKRKDDATLVIVIIACVAVLGLCIVGFCCERRRREGTKSNLEPLEEPEGPTPAPEEEATVLSIAPEAEPQAEREAEEPPPPPAKSWWFGRAEPEPEEAERPPPLSPFSTLRAEREKELAFEPEA</sequence>
<name>A0A7S4ECA1_9STRA</name>
<keyword evidence="2" id="KW-0472">Membrane</keyword>
<dbReference type="Proteomes" id="UP000789595">
    <property type="component" value="Unassembled WGS sequence"/>
</dbReference>
<evidence type="ECO:0000256" key="1">
    <source>
        <dbReference type="SAM" id="MobiDB-lite"/>
    </source>
</evidence>
<organism evidence="4">
    <name type="scientific">Pelagomonas calceolata</name>
    <dbReference type="NCBI Taxonomy" id="35677"/>
    <lineage>
        <taxon>Eukaryota</taxon>
        <taxon>Sar</taxon>
        <taxon>Stramenopiles</taxon>
        <taxon>Ochrophyta</taxon>
        <taxon>Pelagophyceae</taxon>
        <taxon>Pelagomonadales</taxon>
        <taxon>Pelagomonadaceae</taxon>
        <taxon>Pelagomonas</taxon>
    </lineage>
</organism>
<reference evidence="4" key="1">
    <citation type="submission" date="2021-01" db="EMBL/GenBank/DDBJ databases">
        <authorList>
            <person name="Corre E."/>
            <person name="Pelletier E."/>
            <person name="Niang G."/>
            <person name="Scheremetjew M."/>
            <person name="Finn R."/>
            <person name="Kale V."/>
            <person name="Holt S."/>
            <person name="Cochrane G."/>
            <person name="Meng A."/>
            <person name="Brown T."/>
            <person name="Cohen L."/>
        </authorList>
    </citation>
    <scope>NUCLEOTIDE SEQUENCE</scope>
    <source>
        <strain evidence="4">CCMP1756</strain>
    </source>
</reference>
<dbReference type="EMBL" id="CAKKNE010000006">
    <property type="protein sequence ID" value="CAH0380199.1"/>
    <property type="molecule type" value="Genomic_DNA"/>
</dbReference>
<protein>
    <recommendedName>
        <fullName evidence="7">SRCR domain-containing protein</fullName>
    </recommendedName>
</protein>
<feature type="compositionally biased region" description="Acidic residues" evidence="1">
    <location>
        <begin position="242"/>
        <end position="257"/>
    </location>
</feature>
<feature type="signal peptide" evidence="3">
    <location>
        <begin position="1"/>
        <end position="24"/>
    </location>
</feature>
<keyword evidence="3" id="KW-0732">Signal</keyword>
<dbReference type="EMBL" id="HBIW01022955">
    <property type="protein sequence ID" value="CAE0704357.1"/>
    <property type="molecule type" value="Transcribed_RNA"/>
</dbReference>
<keyword evidence="2" id="KW-0812">Transmembrane</keyword>
<proteinExistence type="predicted"/>
<evidence type="ECO:0000256" key="2">
    <source>
        <dbReference type="SAM" id="Phobius"/>
    </source>
</evidence>
<gene>
    <name evidence="4" type="ORF">PCAL00307_LOCUS19805</name>
    <name evidence="5" type="ORF">PECAL_6P18420</name>
</gene>
<feature type="chain" id="PRO_5036212412" description="SRCR domain-containing protein" evidence="3">
    <location>
        <begin position="25"/>
        <end position="323"/>
    </location>
</feature>
<accession>A0A7S4ECA1</accession>
<keyword evidence="2" id="KW-1133">Transmembrane helix</keyword>
<evidence type="ECO:0000313" key="4">
    <source>
        <dbReference type="EMBL" id="CAE0704357.1"/>
    </source>
</evidence>
<feature type="region of interest" description="Disordered" evidence="1">
    <location>
        <begin position="235"/>
        <end position="323"/>
    </location>
</feature>
<evidence type="ECO:0000256" key="3">
    <source>
        <dbReference type="SAM" id="SignalP"/>
    </source>
</evidence>
<evidence type="ECO:0008006" key="7">
    <source>
        <dbReference type="Google" id="ProtNLM"/>
    </source>
</evidence>
<dbReference type="AlphaFoldDB" id="A0A7S4ECA1"/>
<keyword evidence="6" id="KW-1185">Reference proteome</keyword>
<feature type="transmembrane region" description="Helical" evidence="2">
    <location>
        <begin position="206"/>
        <end position="228"/>
    </location>
</feature>